<feature type="region of interest" description="Disordered" evidence="8">
    <location>
        <begin position="8"/>
        <end position="27"/>
    </location>
</feature>
<feature type="transmembrane region" description="Helical" evidence="7">
    <location>
        <begin position="433"/>
        <end position="456"/>
    </location>
</feature>
<evidence type="ECO:0000259" key="9">
    <source>
        <dbReference type="PROSITE" id="PS50928"/>
    </source>
</evidence>
<dbReference type="PROSITE" id="PS50928">
    <property type="entry name" value="ABC_TM1"/>
    <property type="match status" value="2"/>
</dbReference>
<dbReference type="InterPro" id="IPR035906">
    <property type="entry name" value="MetI-like_sf"/>
</dbReference>
<evidence type="ECO:0000256" key="6">
    <source>
        <dbReference type="ARBA" id="ARBA00023136"/>
    </source>
</evidence>
<keyword evidence="2 7" id="KW-0813">Transport</keyword>
<dbReference type="InterPro" id="IPR000515">
    <property type="entry name" value="MetI-like"/>
</dbReference>
<keyword evidence="6 7" id="KW-0472">Membrane</keyword>
<accession>A0A838A8Q7</accession>
<dbReference type="SUPFAM" id="SSF161098">
    <property type="entry name" value="MetI-like"/>
    <property type="match status" value="2"/>
</dbReference>
<keyword evidence="5 7" id="KW-1133">Transmembrane helix</keyword>
<gene>
    <name evidence="10" type="ORF">H0B56_04920</name>
</gene>
<evidence type="ECO:0000256" key="5">
    <source>
        <dbReference type="ARBA" id="ARBA00022989"/>
    </source>
</evidence>
<dbReference type="GO" id="GO:0055085">
    <property type="term" value="P:transmembrane transport"/>
    <property type="evidence" value="ECO:0007669"/>
    <property type="project" value="InterPro"/>
</dbReference>
<comment type="subcellular location">
    <subcellularLocation>
        <location evidence="1 7">Cell membrane</location>
        <topology evidence="1 7">Multi-pass membrane protein</topology>
    </subcellularLocation>
</comment>
<evidence type="ECO:0000256" key="4">
    <source>
        <dbReference type="ARBA" id="ARBA00022692"/>
    </source>
</evidence>
<evidence type="ECO:0000256" key="3">
    <source>
        <dbReference type="ARBA" id="ARBA00022475"/>
    </source>
</evidence>
<feature type="transmembrane region" description="Helical" evidence="7">
    <location>
        <begin position="33"/>
        <end position="52"/>
    </location>
</feature>
<protein>
    <submittedName>
        <fullName evidence="10">ABC transporter permease subunit</fullName>
    </submittedName>
</protein>
<name>A0A838A8Q7_9PSEU</name>
<keyword evidence="4 7" id="KW-0812">Transmembrane</keyword>
<feature type="transmembrane region" description="Helical" evidence="7">
    <location>
        <begin position="408"/>
        <end position="427"/>
    </location>
</feature>
<reference evidence="10 11" key="1">
    <citation type="submission" date="2020-07" db="EMBL/GenBank/DDBJ databases">
        <title>Genome of Haloechinothrix sp.</title>
        <authorList>
            <person name="Tang S.-K."/>
            <person name="Yang L."/>
            <person name="Zhu W.-Y."/>
        </authorList>
    </citation>
    <scope>NUCLEOTIDE SEQUENCE [LARGE SCALE GENOMIC DNA]</scope>
    <source>
        <strain evidence="10 11">YIM 98757</strain>
    </source>
</reference>
<evidence type="ECO:0000256" key="2">
    <source>
        <dbReference type="ARBA" id="ARBA00022448"/>
    </source>
</evidence>
<feature type="transmembrane region" description="Helical" evidence="7">
    <location>
        <begin position="361"/>
        <end position="388"/>
    </location>
</feature>
<organism evidence="10 11">
    <name type="scientific">Haloechinothrix aidingensis</name>
    <dbReference type="NCBI Taxonomy" id="2752311"/>
    <lineage>
        <taxon>Bacteria</taxon>
        <taxon>Bacillati</taxon>
        <taxon>Actinomycetota</taxon>
        <taxon>Actinomycetes</taxon>
        <taxon>Pseudonocardiales</taxon>
        <taxon>Pseudonocardiaceae</taxon>
        <taxon>Haloechinothrix</taxon>
    </lineage>
</organism>
<keyword evidence="11" id="KW-1185">Reference proteome</keyword>
<feature type="domain" description="ABC transmembrane type-1" evidence="9">
    <location>
        <begin position="90"/>
        <end position="282"/>
    </location>
</feature>
<feature type="transmembrane region" description="Helical" evidence="7">
    <location>
        <begin position="303"/>
        <end position="325"/>
    </location>
</feature>
<feature type="transmembrane region" description="Helical" evidence="7">
    <location>
        <begin position="227"/>
        <end position="252"/>
    </location>
</feature>
<comment type="caution">
    <text evidence="10">The sequence shown here is derived from an EMBL/GenBank/DDBJ whole genome shotgun (WGS) entry which is preliminary data.</text>
</comment>
<dbReference type="AlphaFoldDB" id="A0A838A8Q7"/>
<dbReference type="Proteomes" id="UP000582974">
    <property type="component" value="Unassembled WGS sequence"/>
</dbReference>
<evidence type="ECO:0000256" key="8">
    <source>
        <dbReference type="SAM" id="MobiDB-lite"/>
    </source>
</evidence>
<proteinExistence type="inferred from homology"/>
<evidence type="ECO:0000256" key="1">
    <source>
        <dbReference type="ARBA" id="ARBA00004651"/>
    </source>
</evidence>
<feature type="transmembrane region" description="Helical" evidence="7">
    <location>
        <begin position="517"/>
        <end position="536"/>
    </location>
</feature>
<feature type="domain" description="ABC transmembrane type-1" evidence="9">
    <location>
        <begin position="365"/>
        <end position="561"/>
    </location>
</feature>
<feature type="transmembrane region" description="Helical" evidence="7">
    <location>
        <begin position="151"/>
        <end position="176"/>
    </location>
</feature>
<keyword evidence="3" id="KW-1003">Cell membrane</keyword>
<feature type="transmembrane region" description="Helical" evidence="7">
    <location>
        <begin position="94"/>
        <end position="120"/>
    </location>
</feature>
<feature type="transmembrane region" description="Helical" evidence="7">
    <location>
        <begin position="542"/>
        <end position="564"/>
    </location>
</feature>
<dbReference type="CDD" id="cd06261">
    <property type="entry name" value="TM_PBP2"/>
    <property type="match status" value="1"/>
</dbReference>
<dbReference type="EMBL" id="JACCKD010000002">
    <property type="protein sequence ID" value="MBA0124879.1"/>
    <property type="molecule type" value="Genomic_DNA"/>
</dbReference>
<dbReference type="PANTHER" id="PTHR30043">
    <property type="entry name" value="PHOSPHONATES TRANSPORT SYSTEM PERMEASE PROTEIN"/>
    <property type="match status" value="1"/>
</dbReference>
<dbReference type="Gene3D" id="1.10.3720.10">
    <property type="entry name" value="MetI-like"/>
    <property type="match status" value="2"/>
</dbReference>
<feature type="transmembrane region" description="Helical" evidence="7">
    <location>
        <begin position="264"/>
        <end position="282"/>
    </location>
</feature>
<dbReference type="GO" id="GO:0005886">
    <property type="term" value="C:plasma membrane"/>
    <property type="evidence" value="ECO:0007669"/>
    <property type="project" value="UniProtKB-SubCell"/>
</dbReference>
<evidence type="ECO:0000313" key="10">
    <source>
        <dbReference type="EMBL" id="MBA0124879.1"/>
    </source>
</evidence>
<dbReference type="Pfam" id="PF00528">
    <property type="entry name" value="BPD_transp_1"/>
    <property type="match status" value="2"/>
</dbReference>
<dbReference type="PANTHER" id="PTHR30043:SF1">
    <property type="entry name" value="ABC TRANSPORT SYSTEM PERMEASE PROTEIN P69"/>
    <property type="match status" value="1"/>
</dbReference>
<evidence type="ECO:0000313" key="11">
    <source>
        <dbReference type="Proteomes" id="UP000582974"/>
    </source>
</evidence>
<dbReference type="RefSeq" id="WP_180891758.1">
    <property type="nucleotide sequence ID" value="NZ_JACCKD010000002.1"/>
</dbReference>
<comment type="similarity">
    <text evidence="7">Belongs to the binding-protein-dependent transport system permease family.</text>
</comment>
<evidence type="ECO:0000256" key="7">
    <source>
        <dbReference type="RuleBase" id="RU363032"/>
    </source>
</evidence>
<sequence length="569" mass="60344">MTVSLRALDGVEETSTPAPAGRSGGTRRSRQRWLWALAAVAVTGASLVAAGIGERDVLRAEGIPAFLEFFRAAGAPRLDGEFLALTGTAALTTLAYAVLGTALSLVIGIVGGVLTSQTWWSLGRRARGRRGTASWMLARTVLVVPRGIHEVVWGLIFLIVFGLDPIVAVLAIGIPFGAVTAKVFSELLDETARQPYSALLAGGASRSAAMIYGLLPPALSDLLSYGFYRFECAIRSAAVLGLVGAGGLGFQLSLSFQSLHYDEIWTLLYALIALSVAADFWSSRVRARRSARADGTQRTRRGADPVLMGSGLLGIALIVLSVWWIGLDVAVLWSGETWEHTRRLLGDAWPPSLAGDGLSGLVWLSAVTLAISILAMVIGFCGAALFAFPAANLPRGSYHTRRHVLSRAARLVLFAVSRLILVVLRAIPPPVWALLFLFVLYPGILPGALALGVYTVGVLGRLMAESAENLDVRPLRALRAHGASAAQVFCYGVVPAATPRFAAYGLYRWEVTIRETVVVGVVGAGGLGYALAQQLSGFDYGAALTTLVTLILLTLAVDFISAAVRRTVR</sequence>